<keyword evidence="1" id="KW-0472">Membrane</keyword>
<gene>
    <name evidence="2" type="ORF">TNCT_678411</name>
</gene>
<comment type="caution">
    <text evidence="2">The sequence shown here is derived from an EMBL/GenBank/DDBJ whole genome shotgun (WGS) entry which is preliminary data.</text>
</comment>
<dbReference type="EMBL" id="BMAO01028657">
    <property type="protein sequence ID" value="GFR26441.1"/>
    <property type="molecule type" value="Genomic_DNA"/>
</dbReference>
<keyword evidence="1" id="KW-0812">Transmembrane</keyword>
<evidence type="ECO:0000313" key="3">
    <source>
        <dbReference type="Proteomes" id="UP000887116"/>
    </source>
</evidence>
<keyword evidence="1" id="KW-1133">Transmembrane helix</keyword>
<dbReference type="Proteomes" id="UP000887116">
    <property type="component" value="Unassembled WGS sequence"/>
</dbReference>
<feature type="transmembrane region" description="Helical" evidence="1">
    <location>
        <begin position="54"/>
        <end position="76"/>
    </location>
</feature>
<sequence length="90" mass="10317">MKRVKYKSFVQIRTTSEVISATCTCPAGGTPTFFLPTSQSKRALAFRRQWNSNLFLISLVRICWLNFVTVGEVSVLKLNFSSEVWLLRLK</sequence>
<organism evidence="2 3">
    <name type="scientific">Trichonephila clavata</name>
    <name type="common">Joro spider</name>
    <name type="synonym">Nephila clavata</name>
    <dbReference type="NCBI Taxonomy" id="2740835"/>
    <lineage>
        <taxon>Eukaryota</taxon>
        <taxon>Metazoa</taxon>
        <taxon>Ecdysozoa</taxon>
        <taxon>Arthropoda</taxon>
        <taxon>Chelicerata</taxon>
        <taxon>Arachnida</taxon>
        <taxon>Araneae</taxon>
        <taxon>Araneomorphae</taxon>
        <taxon>Entelegynae</taxon>
        <taxon>Araneoidea</taxon>
        <taxon>Nephilidae</taxon>
        <taxon>Trichonephila</taxon>
    </lineage>
</organism>
<reference evidence="2" key="1">
    <citation type="submission" date="2020-07" db="EMBL/GenBank/DDBJ databases">
        <title>Multicomponent nature underlies the extraordinary mechanical properties of spider dragline silk.</title>
        <authorList>
            <person name="Kono N."/>
            <person name="Nakamura H."/>
            <person name="Mori M."/>
            <person name="Yoshida Y."/>
            <person name="Ohtoshi R."/>
            <person name="Malay A.D."/>
            <person name="Moran D.A.P."/>
            <person name="Tomita M."/>
            <person name="Numata K."/>
            <person name="Arakawa K."/>
        </authorList>
    </citation>
    <scope>NUCLEOTIDE SEQUENCE</scope>
</reference>
<evidence type="ECO:0000256" key="1">
    <source>
        <dbReference type="SAM" id="Phobius"/>
    </source>
</evidence>
<protein>
    <submittedName>
        <fullName evidence="2">Uncharacterized protein</fullName>
    </submittedName>
</protein>
<dbReference type="AlphaFoldDB" id="A0A8X6LXF1"/>
<accession>A0A8X6LXF1</accession>
<name>A0A8X6LXF1_TRICU</name>
<proteinExistence type="predicted"/>
<evidence type="ECO:0000313" key="2">
    <source>
        <dbReference type="EMBL" id="GFR26441.1"/>
    </source>
</evidence>
<keyword evidence="3" id="KW-1185">Reference proteome</keyword>